<feature type="region of interest" description="Disordered" evidence="1">
    <location>
        <begin position="293"/>
        <end position="323"/>
    </location>
</feature>
<feature type="region of interest" description="Disordered" evidence="1">
    <location>
        <begin position="158"/>
        <end position="263"/>
    </location>
</feature>
<keyword evidence="3" id="KW-1185">Reference proteome</keyword>
<dbReference type="GeneID" id="54403371"/>
<feature type="region of interest" description="Disordered" evidence="1">
    <location>
        <begin position="1"/>
        <end position="27"/>
    </location>
</feature>
<dbReference type="Proteomes" id="UP000799771">
    <property type="component" value="Unassembled WGS sequence"/>
</dbReference>
<feature type="region of interest" description="Disordered" evidence="1">
    <location>
        <begin position="134"/>
        <end position="153"/>
    </location>
</feature>
<proteinExistence type="predicted"/>
<evidence type="ECO:0000256" key="1">
    <source>
        <dbReference type="SAM" id="MobiDB-lite"/>
    </source>
</evidence>
<dbReference type="AlphaFoldDB" id="A0A6A6AKS1"/>
<name>A0A6A6AKS1_9PLEO</name>
<feature type="compositionally biased region" description="Low complexity" evidence="1">
    <location>
        <begin position="168"/>
        <end position="181"/>
    </location>
</feature>
<evidence type="ECO:0000313" key="3">
    <source>
        <dbReference type="Proteomes" id="UP000799771"/>
    </source>
</evidence>
<evidence type="ECO:0000313" key="2">
    <source>
        <dbReference type="EMBL" id="KAF2132420.1"/>
    </source>
</evidence>
<accession>A0A6A6AKS1</accession>
<dbReference type="OrthoDB" id="3795190at2759"/>
<organism evidence="2 3">
    <name type="scientific">Dothidotthia symphoricarpi CBS 119687</name>
    <dbReference type="NCBI Taxonomy" id="1392245"/>
    <lineage>
        <taxon>Eukaryota</taxon>
        <taxon>Fungi</taxon>
        <taxon>Dikarya</taxon>
        <taxon>Ascomycota</taxon>
        <taxon>Pezizomycotina</taxon>
        <taxon>Dothideomycetes</taxon>
        <taxon>Pleosporomycetidae</taxon>
        <taxon>Pleosporales</taxon>
        <taxon>Dothidotthiaceae</taxon>
        <taxon>Dothidotthia</taxon>
    </lineage>
</organism>
<dbReference type="EMBL" id="ML977501">
    <property type="protein sequence ID" value="KAF2132420.1"/>
    <property type="molecule type" value="Genomic_DNA"/>
</dbReference>
<feature type="compositionally biased region" description="Polar residues" evidence="1">
    <location>
        <begin position="293"/>
        <end position="318"/>
    </location>
</feature>
<gene>
    <name evidence="2" type="ORF">P153DRAFT_275721</name>
</gene>
<dbReference type="RefSeq" id="XP_033526807.1">
    <property type="nucleotide sequence ID" value="XM_033662939.1"/>
</dbReference>
<sequence>MASTTMATVAPQTSLPQSPPASPFKNLRAAPCTQKKTAKLWDQYEKEAVENARRRETTHGAPTSQRYFASDIRNDHFKSPSLTIATSAKISFDFNFADAAISPPPLRTVAKCRSCRQPTMYASSDCERCNTTMTRSPPTGVITPPLSPSSRNFAWTDVPQRHRESTSDESSTSNSASSERTLLCPPPTLRVDLPVRQSSLHPPRSPDFNNAELDRGRKGSLTDPNEPFLRHQIAHQRAFARSPCSNPTSPTFPPASRPHTSHSYSPAYTFGHVNVHPMPLNTRHIGTSTAELSARPHTSATLSPASRPSIVQHNTSSAWDDWNSDDEEEQIRLVGWIG</sequence>
<reference evidence="2" key="1">
    <citation type="journal article" date="2020" name="Stud. Mycol.">
        <title>101 Dothideomycetes genomes: a test case for predicting lifestyles and emergence of pathogens.</title>
        <authorList>
            <person name="Haridas S."/>
            <person name="Albert R."/>
            <person name="Binder M."/>
            <person name="Bloem J."/>
            <person name="Labutti K."/>
            <person name="Salamov A."/>
            <person name="Andreopoulos B."/>
            <person name="Baker S."/>
            <person name="Barry K."/>
            <person name="Bills G."/>
            <person name="Bluhm B."/>
            <person name="Cannon C."/>
            <person name="Castanera R."/>
            <person name="Culley D."/>
            <person name="Daum C."/>
            <person name="Ezra D."/>
            <person name="Gonzalez J."/>
            <person name="Henrissat B."/>
            <person name="Kuo A."/>
            <person name="Liang C."/>
            <person name="Lipzen A."/>
            <person name="Lutzoni F."/>
            <person name="Magnuson J."/>
            <person name="Mondo S."/>
            <person name="Nolan M."/>
            <person name="Ohm R."/>
            <person name="Pangilinan J."/>
            <person name="Park H.-J."/>
            <person name="Ramirez L."/>
            <person name="Alfaro M."/>
            <person name="Sun H."/>
            <person name="Tritt A."/>
            <person name="Yoshinaga Y."/>
            <person name="Zwiers L.-H."/>
            <person name="Turgeon B."/>
            <person name="Goodwin S."/>
            <person name="Spatafora J."/>
            <person name="Crous P."/>
            <person name="Grigoriev I."/>
        </authorList>
    </citation>
    <scope>NUCLEOTIDE SEQUENCE</scope>
    <source>
        <strain evidence="2">CBS 119687</strain>
    </source>
</reference>
<feature type="non-terminal residue" evidence="2">
    <location>
        <position position="338"/>
    </location>
</feature>
<protein>
    <submittedName>
        <fullName evidence="2">Uncharacterized protein</fullName>
    </submittedName>
</protein>
<feature type="compositionally biased region" description="Polar residues" evidence="1">
    <location>
        <begin position="1"/>
        <end position="16"/>
    </location>
</feature>